<protein>
    <recommendedName>
        <fullName evidence="4">Peptidase S1 domain-containing protein</fullName>
    </recommendedName>
</protein>
<dbReference type="SMART" id="SM00020">
    <property type="entry name" value="Tryp_SPc"/>
    <property type="match status" value="1"/>
</dbReference>
<reference evidence="5 6" key="1">
    <citation type="submission" date="2024-06" db="EMBL/GenBank/DDBJ databases">
        <authorList>
            <person name="Pan Q."/>
            <person name="Wen M."/>
            <person name="Jouanno E."/>
            <person name="Zahm M."/>
            <person name="Klopp C."/>
            <person name="Cabau C."/>
            <person name="Louis A."/>
            <person name="Berthelot C."/>
            <person name="Parey E."/>
            <person name="Roest Crollius H."/>
            <person name="Montfort J."/>
            <person name="Robinson-Rechavi M."/>
            <person name="Bouchez O."/>
            <person name="Lampietro C."/>
            <person name="Lopez Roques C."/>
            <person name="Donnadieu C."/>
            <person name="Postlethwait J."/>
            <person name="Bobe J."/>
            <person name="Verreycken H."/>
            <person name="Guiguen Y."/>
        </authorList>
    </citation>
    <scope>NUCLEOTIDE SEQUENCE [LARGE SCALE GENOMIC DNA]</scope>
    <source>
        <strain evidence="5">Up_M1</strain>
        <tissue evidence="5">Testis</tissue>
    </source>
</reference>
<dbReference type="PROSITE" id="PS00134">
    <property type="entry name" value="TRYPSIN_HIS"/>
    <property type="match status" value="1"/>
</dbReference>
<dbReference type="InterPro" id="IPR009003">
    <property type="entry name" value="Peptidase_S1_PA"/>
</dbReference>
<dbReference type="PANTHER" id="PTHR24253:SF171">
    <property type="entry name" value="SERINE PROTEASE 56-LIKE"/>
    <property type="match status" value="1"/>
</dbReference>
<dbReference type="Pfam" id="PF00089">
    <property type="entry name" value="Trypsin"/>
    <property type="match status" value="1"/>
</dbReference>
<dbReference type="InterPro" id="IPR033116">
    <property type="entry name" value="TRYPSIN_SER"/>
</dbReference>
<keyword evidence="6" id="KW-1185">Reference proteome</keyword>
<dbReference type="InterPro" id="IPR001254">
    <property type="entry name" value="Trypsin_dom"/>
</dbReference>
<proteinExistence type="predicted"/>
<dbReference type="AlphaFoldDB" id="A0ABD0X2Z4"/>
<dbReference type="InterPro" id="IPR001314">
    <property type="entry name" value="Peptidase_S1A"/>
</dbReference>
<organism evidence="5 6">
    <name type="scientific">Umbra pygmaea</name>
    <name type="common">Eastern mudminnow</name>
    <dbReference type="NCBI Taxonomy" id="75934"/>
    <lineage>
        <taxon>Eukaryota</taxon>
        <taxon>Metazoa</taxon>
        <taxon>Chordata</taxon>
        <taxon>Craniata</taxon>
        <taxon>Vertebrata</taxon>
        <taxon>Euteleostomi</taxon>
        <taxon>Actinopterygii</taxon>
        <taxon>Neopterygii</taxon>
        <taxon>Teleostei</taxon>
        <taxon>Protacanthopterygii</taxon>
        <taxon>Esociformes</taxon>
        <taxon>Umbridae</taxon>
        <taxon>Umbra</taxon>
    </lineage>
</organism>
<evidence type="ECO:0000256" key="1">
    <source>
        <dbReference type="ARBA" id="ARBA00023157"/>
    </source>
</evidence>
<evidence type="ECO:0000259" key="4">
    <source>
        <dbReference type="PROSITE" id="PS50240"/>
    </source>
</evidence>
<dbReference type="GO" id="GO:0006508">
    <property type="term" value="P:proteolysis"/>
    <property type="evidence" value="ECO:0007669"/>
    <property type="project" value="UniProtKB-KW"/>
</dbReference>
<dbReference type="SUPFAM" id="SSF50494">
    <property type="entry name" value="Trypsin-like serine proteases"/>
    <property type="match status" value="1"/>
</dbReference>
<keyword evidence="2" id="KW-0378">Hydrolase</keyword>
<evidence type="ECO:0000256" key="2">
    <source>
        <dbReference type="RuleBase" id="RU363034"/>
    </source>
</evidence>
<feature type="signal peptide" evidence="3">
    <location>
        <begin position="1"/>
        <end position="23"/>
    </location>
</feature>
<evidence type="ECO:0000313" key="6">
    <source>
        <dbReference type="Proteomes" id="UP001557470"/>
    </source>
</evidence>
<accession>A0ABD0X2Z4</accession>
<dbReference type="EMBL" id="JAGEUA010000003">
    <property type="protein sequence ID" value="KAL0993668.1"/>
    <property type="molecule type" value="Genomic_DNA"/>
</dbReference>
<dbReference type="GO" id="GO:0008236">
    <property type="term" value="F:serine-type peptidase activity"/>
    <property type="evidence" value="ECO:0007669"/>
    <property type="project" value="UniProtKB-KW"/>
</dbReference>
<evidence type="ECO:0000256" key="3">
    <source>
        <dbReference type="SAM" id="SignalP"/>
    </source>
</evidence>
<name>A0ABD0X2Z4_UMBPY</name>
<feature type="domain" description="Peptidase S1" evidence="4">
    <location>
        <begin position="37"/>
        <end position="272"/>
    </location>
</feature>
<dbReference type="Gene3D" id="2.40.10.10">
    <property type="entry name" value="Trypsin-like serine proteases"/>
    <property type="match status" value="1"/>
</dbReference>
<dbReference type="PRINTS" id="PR00722">
    <property type="entry name" value="CHYMOTRYPSIN"/>
</dbReference>
<dbReference type="InterPro" id="IPR018114">
    <property type="entry name" value="TRYPSIN_HIS"/>
</dbReference>
<dbReference type="PROSITE" id="PS00135">
    <property type="entry name" value="TRYPSIN_SER"/>
    <property type="match status" value="1"/>
</dbReference>
<feature type="chain" id="PRO_5044754233" description="Peptidase S1 domain-containing protein" evidence="3">
    <location>
        <begin position="24"/>
        <end position="317"/>
    </location>
</feature>
<gene>
    <name evidence="5" type="ORF">UPYG_G00111360</name>
</gene>
<comment type="caution">
    <text evidence="5">The sequence shown here is derived from an EMBL/GenBank/DDBJ whole genome shotgun (WGS) entry which is preliminary data.</text>
</comment>
<dbReference type="FunFam" id="2.40.10.10:FF:000057">
    <property type="entry name" value="Zgc:100868"/>
    <property type="match status" value="1"/>
</dbReference>
<keyword evidence="2" id="KW-0720">Serine protease</keyword>
<keyword evidence="2" id="KW-0645">Protease</keyword>
<sequence>MDLVLGFYTFVVALTCIEKGGHAQLDVCGTAPLNLKIVGGQDAVPGSWPWQVSLHGSQHDHFCGGSLINKYWVMTAAHCVTSTDPGDLLVYLGRQDQHNINPNEMSRAVAQIICHPSYNRETRDNDICLIKLSESVPFNNYIQPVCLAAAGSTFYTGTTSWVTGWGYIRNGVPLSPPGTLQEVSVPVIGNRQCTCLYAGVYSITNNMICAGVLTGGKDSCQGDSGGAMVSKQGNVWIQTGVVSFGADCGQENSPGVYVRVSQYQNWINSQITTNQPGFIGFSSSGTDSDLNVTCGAPSSRTTFLLSSLSLLSLSLSP</sequence>
<dbReference type="CDD" id="cd00190">
    <property type="entry name" value="Tryp_SPc"/>
    <property type="match status" value="1"/>
</dbReference>
<dbReference type="InterPro" id="IPR043504">
    <property type="entry name" value="Peptidase_S1_PA_chymotrypsin"/>
</dbReference>
<keyword evidence="1" id="KW-1015">Disulfide bond</keyword>
<dbReference type="Proteomes" id="UP001557470">
    <property type="component" value="Unassembled WGS sequence"/>
</dbReference>
<evidence type="ECO:0000313" key="5">
    <source>
        <dbReference type="EMBL" id="KAL0993668.1"/>
    </source>
</evidence>
<dbReference type="PANTHER" id="PTHR24253">
    <property type="entry name" value="TRANSMEMBRANE PROTEASE SERINE"/>
    <property type="match status" value="1"/>
</dbReference>
<keyword evidence="3" id="KW-0732">Signal</keyword>
<dbReference type="PROSITE" id="PS50240">
    <property type="entry name" value="TRYPSIN_DOM"/>
    <property type="match status" value="1"/>
</dbReference>